<keyword evidence="1" id="KW-0238">DNA-binding</keyword>
<dbReference type="GeneID" id="94491713"/>
<dbReference type="InterPro" id="IPR050807">
    <property type="entry name" value="TransReg_Diox_bact_type"/>
</dbReference>
<name>A0ABT4GV36_PAEAL</name>
<dbReference type="SMART" id="SM00530">
    <property type="entry name" value="HTH_XRE"/>
    <property type="match status" value="1"/>
</dbReference>
<evidence type="ECO:0000259" key="2">
    <source>
        <dbReference type="PROSITE" id="PS50943"/>
    </source>
</evidence>
<evidence type="ECO:0000256" key="1">
    <source>
        <dbReference type="ARBA" id="ARBA00023125"/>
    </source>
</evidence>
<keyword evidence="4" id="KW-1185">Reference proteome</keyword>
<feature type="domain" description="HTH cro/C1-type" evidence="2">
    <location>
        <begin position="11"/>
        <end position="65"/>
    </location>
</feature>
<comment type="caution">
    <text evidence="3">The sequence shown here is derived from an EMBL/GenBank/DDBJ whole genome shotgun (WGS) entry which is preliminary data.</text>
</comment>
<accession>A0ABT4GV36</accession>
<gene>
    <name evidence="3" type="ORF">M5X12_08210</name>
</gene>
<dbReference type="Proteomes" id="UP001527181">
    <property type="component" value="Unassembled WGS sequence"/>
</dbReference>
<dbReference type="InterPro" id="IPR010982">
    <property type="entry name" value="Lambda_DNA-bd_dom_sf"/>
</dbReference>
<proteinExistence type="predicted"/>
<sequence>MLDKIILGLSIKKARKKKKMSQMKLSVLTNLSRSYISDVENGRYAPSLETLMRISIALDASLDELAYGKVA</sequence>
<evidence type="ECO:0000313" key="4">
    <source>
        <dbReference type="Proteomes" id="UP001527181"/>
    </source>
</evidence>
<dbReference type="EMBL" id="JAMDNP010000014">
    <property type="protein sequence ID" value="MCY9760559.1"/>
    <property type="molecule type" value="Genomic_DNA"/>
</dbReference>
<organism evidence="3 4">
    <name type="scientific">Paenibacillus alvei</name>
    <name type="common">Bacillus alvei</name>
    <dbReference type="NCBI Taxonomy" id="44250"/>
    <lineage>
        <taxon>Bacteria</taxon>
        <taxon>Bacillati</taxon>
        <taxon>Bacillota</taxon>
        <taxon>Bacilli</taxon>
        <taxon>Bacillales</taxon>
        <taxon>Paenibacillaceae</taxon>
        <taxon>Paenibacillus</taxon>
    </lineage>
</organism>
<dbReference type="Pfam" id="PF01381">
    <property type="entry name" value="HTH_3"/>
    <property type="match status" value="1"/>
</dbReference>
<dbReference type="SUPFAM" id="SSF47413">
    <property type="entry name" value="lambda repressor-like DNA-binding domains"/>
    <property type="match status" value="1"/>
</dbReference>
<evidence type="ECO:0000313" key="3">
    <source>
        <dbReference type="EMBL" id="MCY9760559.1"/>
    </source>
</evidence>
<dbReference type="PANTHER" id="PTHR46797:SF1">
    <property type="entry name" value="METHYLPHOSPHONATE SYNTHASE"/>
    <property type="match status" value="1"/>
</dbReference>
<dbReference type="RefSeq" id="WP_005551254.1">
    <property type="nucleotide sequence ID" value="NZ_JAMDLX010000169.1"/>
</dbReference>
<reference evidence="3 4" key="1">
    <citation type="submission" date="2022-05" db="EMBL/GenBank/DDBJ databases">
        <title>Genome Sequencing of Bee-Associated Microbes.</title>
        <authorList>
            <person name="Dunlap C."/>
        </authorList>
    </citation>
    <scope>NUCLEOTIDE SEQUENCE [LARGE SCALE GENOMIC DNA]</scope>
    <source>
        <strain evidence="3 4">NRRL B-04010</strain>
    </source>
</reference>
<dbReference type="CDD" id="cd00093">
    <property type="entry name" value="HTH_XRE"/>
    <property type="match status" value="1"/>
</dbReference>
<dbReference type="PROSITE" id="PS50943">
    <property type="entry name" value="HTH_CROC1"/>
    <property type="match status" value="1"/>
</dbReference>
<dbReference type="Gene3D" id="1.10.260.40">
    <property type="entry name" value="lambda repressor-like DNA-binding domains"/>
    <property type="match status" value="1"/>
</dbReference>
<protein>
    <submittedName>
        <fullName evidence="3">Helix-turn-helix transcriptional regulator</fullName>
    </submittedName>
</protein>
<dbReference type="PANTHER" id="PTHR46797">
    <property type="entry name" value="HTH-TYPE TRANSCRIPTIONAL REGULATOR"/>
    <property type="match status" value="1"/>
</dbReference>
<dbReference type="InterPro" id="IPR001387">
    <property type="entry name" value="Cro/C1-type_HTH"/>
</dbReference>